<evidence type="ECO:0000256" key="1">
    <source>
        <dbReference type="ARBA" id="ARBA00006484"/>
    </source>
</evidence>
<accession>A0A2S1RA13</accession>
<dbReference type="Proteomes" id="UP000244928">
    <property type="component" value="Chromosome"/>
</dbReference>
<dbReference type="PANTHER" id="PTHR43943:SF17">
    <property type="entry name" value="3-PHENYLPROPIONATE-DIHYDRODIOL_CINNAMIC ACID-DIHYDRODIOL DEHYDROGENASE"/>
    <property type="match status" value="1"/>
</dbReference>
<gene>
    <name evidence="3" type="ORF">A6035_13810</name>
    <name evidence="4" type="ORF">A6035_14015</name>
</gene>
<evidence type="ECO:0000313" key="4">
    <source>
        <dbReference type="EMBL" id="AWH93104.1"/>
    </source>
</evidence>
<dbReference type="KEGG" id="dlu:A6035_14015"/>
<proteinExistence type="inferred from homology"/>
<dbReference type="FunFam" id="3.40.50.720:FF:000084">
    <property type="entry name" value="Short-chain dehydrogenase reductase"/>
    <property type="match status" value="1"/>
</dbReference>
<dbReference type="EMBL" id="CP015449">
    <property type="protein sequence ID" value="AWH93066.1"/>
    <property type="molecule type" value="Genomic_DNA"/>
</dbReference>
<protein>
    <recommendedName>
        <fullName evidence="6">3-ketoacyl-ACP reductase</fullName>
    </recommendedName>
</protein>
<evidence type="ECO:0000256" key="2">
    <source>
        <dbReference type="ARBA" id="ARBA00023002"/>
    </source>
</evidence>
<dbReference type="GO" id="GO:0016491">
    <property type="term" value="F:oxidoreductase activity"/>
    <property type="evidence" value="ECO:0007669"/>
    <property type="project" value="UniProtKB-KW"/>
</dbReference>
<evidence type="ECO:0000313" key="5">
    <source>
        <dbReference type="Proteomes" id="UP000244928"/>
    </source>
</evidence>
<dbReference type="KEGG" id="dlu:A6035_13810"/>
<dbReference type="Gene3D" id="3.40.50.720">
    <property type="entry name" value="NAD(P)-binding Rossmann-like Domain"/>
    <property type="match status" value="1"/>
</dbReference>
<dbReference type="SUPFAM" id="SSF51735">
    <property type="entry name" value="NAD(P)-binding Rossmann-fold domains"/>
    <property type="match status" value="1"/>
</dbReference>
<dbReference type="RefSeq" id="WP_108848355.1">
    <property type="nucleotide sequence ID" value="NZ_CP015449.1"/>
</dbReference>
<evidence type="ECO:0008006" key="6">
    <source>
        <dbReference type="Google" id="ProtNLM"/>
    </source>
</evidence>
<dbReference type="PANTHER" id="PTHR43943">
    <property type="entry name" value="DEHYDROGENASE/REDUCTASE (SDR FAMILY) MEMBER 4"/>
    <property type="match status" value="1"/>
</dbReference>
<organism evidence="4 5">
    <name type="scientific">Dietzia lutea</name>
    <dbReference type="NCBI Taxonomy" id="546160"/>
    <lineage>
        <taxon>Bacteria</taxon>
        <taxon>Bacillati</taxon>
        <taxon>Actinomycetota</taxon>
        <taxon>Actinomycetes</taxon>
        <taxon>Mycobacteriales</taxon>
        <taxon>Dietziaceae</taxon>
        <taxon>Dietzia</taxon>
    </lineage>
</organism>
<name>A0A2S1RA13_9ACTN</name>
<dbReference type="PRINTS" id="PR00081">
    <property type="entry name" value="GDHRDH"/>
</dbReference>
<keyword evidence="5" id="KW-1185">Reference proteome</keyword>
<dbReference type="EMBL" id="CP015449">
    <property type="protein sequence ID" value="AWH93104.1"/>
    <property type="molecule type" value="Genomic_DNA"/>
</dbReference>
<evidence type="ECO:0000313" key="3">
    <source>
        <dbReference type="EMBL" id="AWH93066.1"/>
    </source>
</evidence>
<reference evidence="4 5" key="1">
    <citation type="submission" date="2016-04" db="EMBL/GenBank/DDBJ databases">
        <title>Complete genome sequence of Dietzia lutea YIM 80766T, a strain isolated from desert soil in Egypt.</title>
        <authorList>
            <person name="Zhao J."/>
            <person name="Hu B."/>
            <person name="Geng S."/>
            <person name="Nie Y."/>
            <person name="Tang Y."/>
        </authorList>
    </citation>
    <scope>NUCLEOTIDE SEQUENCE [LARGE SCALE GENOMIC DNA]</scope>
    <source>
        <strain evidence="4 5">YIM 80766</strain>
    </source>
</reference>
<dbReference type="AlphaFoldDB" id="A0A2S1RA13"/>
<dbReference type="Pfam" id="PF13561">
    <property type="entry name" value="adh_short_C2"/>
    <property type="match status" value="1"/>
</dbReference>
<comment type="similarity">
    <text evidence="1">Belongs to the short-chain dehydrogenases/reductases (SDR) family.</text>
</comment>
<dbReference type="CDD" id="cd05233">
    <property type="entry name" value="SDR_c"/>
    <property type="match status" value="1"/>
</dbReference>
<dbReference type="InterPro" id="IPR036291">
    <property type="entry name" value="NAD(P)-bd_dom_sf"/>
</dbReference>
<keyword evidence="2" id="KW-0560">Oxidoreductase</keyword>
<sequence>MDLGLTGANALITGASRGIGFAIATQLVAEGANVAICGRDENQLAEAAEKLTTQGPGRVHATPVDVSDADQINRWVTSAADDLAGLDIVVSNVSGMGGPGLEAWERNFRIDVLGFHHLMVAAHPHLQKSSRASVIALGTTAATETFGDPTVAYGSLKAALIHQISGYAQKWAGEGIRCNAVSPGPVLFEGGAWDTVRTNNPEMFERILGMIPRGSMASPQEIASVVTFLSSPAASIITGVNVVADGGFTKMVKF</sequence>
<dbReference type="InterPro" id="IPR002347">
    <property type="entry name" value="SDR_fam"/>
</dbReference>
<dbReference type="OrthoDB" id="8959163at2"/>